<protein>
    <submittedName>
        <fullName evidence="2">Sulfatase-modifying factor enzyme 1</fullName>
    </submittedName>
</protein>
<keyword evidence="3" id="KW-1185">Reference proteome</keyword>
<evidence type="ECO:0000313" key="3">
    <source>
        <dbReference type="Proteomes" id="UP000190395"/>
    </source>
</evidence>
<sequence length="71" mass="8216">MSGNVDEWCWDWYGSVDSSTPGSGMSSGSDRCLRSGSWFYEASYVQVNWNYNSRPSYRYNTYGFRLVRSAQ</sequence>
<name>A0A1T4N4D5_9SPIR</name>
<dbReference type="SUPFAM" id="SSF56436">
    <property type="entry name" value="C-type lectin-like"/>
    <property type="match status" value="1"/>
</dbReference>
<feature type="domain" description="Sulfatase-modifying factor enzyme-like" evidence="1">
    <location>
        <begin position="1"/>
        <end position="68"/>
    </location>
</feature>
<dbReference type="Gene3D" id="3.90.1580.10">
    <property type="entry name" value="paralog of FGE (formylglycine-generating enzyme)"/>
    <property type="match status" value="1"/>
</dbReference>
<dbReference type="InterPro" id="IPR005532">
    <property type="entry name" value="SUMF_dom"/>
</dbReference>
<reference evidence="2 3" key="1">
    <citation type="submission" date="2017-02" db="EMBL/GenBank/DDBJ databases">
        <authorList>
            <person name="Peterson S.W."/>
        </authorList>
    </citation>
    <scope>NUCLEOTIDE SEQUENCE [LARGE SCALE GENOMIC DNA]</scope>
    <source>
        <strain evidence="2 3">ATCC BAA-909</strain>
    </source>
</reference>
<dbReference type="Pfam" id="PF03781">
    <property type="entry name" value="FGE-sulfatase"/>
    <property type="match status" value="1"/>
</dbReference>
<gene>
    <name evidence="2" type="ORF">SAMN02745152_01088</name>
</gene>
<evidence type="ECO:0000259" key="1">
    <source>
        <dbReference type="Pfam" id="PF03781"/>
    </source>
</evidence>
<evidence type="ECO:0000313" key="2">
    <source>
        <dbReference type="EMBL" id="SJZ73708.1"/>
    </source>
</evidence>
<dbReference type="AlphaFoldDB" id="A0A1T4N4D5"/>
<dbReference type="Proteomes" id="UP000190395">
    <property type="component" value="Unassembled WGS sequence"/>
</dbReference>
<accession>A0A1T4N4D5</accession>
<proteinExistence type="predicted"/>
<organism evidence="2 3">
    <name type="scientific">Treponema berlinense</name>
    <dbReference type="NCBI Taxonomy" id="225004"/>
    <lineage>
        <taxon>Bacteria</taxon>
        <taxon>Pseudomonadati</taxon>
        <taxon>Spirochaetota</taxon>
        <taxon>Spirochaetia</taxon>
        <taxon>Spirochaetales</taxon>
        <taxon>Treponemataceae</taxon>
        <taxon>Treponema</taxon>
    </lineage>
</organism>
<dbReference type="InterPro" id="IPR016187">
    <property type="entry name" value="CTDL_fold"/>
</dbReference>
<dbReference type="InterPro" id="IPR042095">
    <property type="entry name" value="SUMF_sf"/>
</dbReference>
<dbReference type="STRING" id="225004.SAMN02745152_01088"/>
<dbReference type="EMBL" id="FUXC01000005">
    <property type="protein sequence ID" value="SJZ73708.1"/>
    <property type="molecule type" value="Genomic_DNA"/>
</dbReference>